<dbReference type="GO" id="GO:0046872">
    <property type="term" value="F:metal ion binding"/>
    <property type="evidence" value="ECO:0007669"/>
    <property type="project" value="UniProtKB-KW"/>
</dbReference>
<evidence type="ECO:0000256" key="1">
    <source>
        <dbReference type="ARBA" id="ARBA00006787"/>
    </source>
</evidence>
<feature type="binding site" evidence="5">
    <location>
        <position position="182"/>
    </location>
    <ligand>
        <name>Fe cation</name>
        <dbReference type="ChEBI" id="CHEBI:24875"/>
        <note>catalytic</note>
    </ligand>
</feature>
<dbReference type="InterPro" id="IPR004294">
    <property type="entry name" value="Carotenoid_Oase"/>
</dbReference>
<dbReference type="GO" id="GO:0102162">
    <property type="term" value="F:all-trans-8'-apo-beta-carotenal 15,15'-oxygenase activity"/>
    <property type="evidence" value="ECO:0007669"/>
    <property type="project" value="UniProtKB-EC"/>
</dbReference>
<dbReference type="EMBL" id="LJZR01000020">
    <property type="protein sequence ID" value="KPQ34384.1"/>
    <property type="molecule type" value="Genomic_DNA"/>
</dbReference>
<dbReference type="Proteomes" id="UP000050465">
    <property type="component" value="Unassembled WGS sequence"/>
</dbReference>
<comment type="caution">
    <text evidence="6">The sequence shown here is derived from an EMBL/GenBank/DDBJ whole genome shotgun (WGS) entry which is preliminary data.</text>
</comment>
<dbReference type="PATRIC" id="fig|1666911.3.peg.241"/>
<evidence type="ECO:0000256" key="4">
    <source>
        <dbReference type="ARBA" id="ARBA00023004"/>
    </source>
</evidence>
<evidence type="ECO:0000256" key="3">
    <source>
        <dbReference type="ARBA" id="ARBA00023002"/>
    </source>
</evidence>
<feature type="binding site" evidence="5">
    <location>
        <position position="486"/>
    </location>
    <ligand>
        <name>Fe cation</name>
        <dbReference type="ChEBI" id="CHEBI:24875"/>
        <note>catalytic</note>
    </ligand>
</feature>
<keyword evidence="2 5" id="KW-0479">Metal-binding</keyword>
<dbReference type="STRING" id="1666911.HLUCCA11_14880"/>
<gene>
    <name evidence="6" type="primary">diox1-3</name>
    <name evidence="6" type="ORF">HLUCCA11_14880</name>
</gene>
<feature type="binding site" evidence="5">
    <location>
        <position position="306"/>
    </location>
    <ligand>
        <name>Fe cation</name>
        <dbReference type="ChEBI" id="CHEBI:24875"/>
        <note>catalytic</note>
    </ligand>
</feature>
<keyword evidence="3 6" id="KW-0560">Oxidoreductase</keyword>
<evidence type="ECO:0000256" key="2">
    <source>
        <dbReference type="ARBA" id="ARBA00022723"/>
    </source>
</evidence>
<name>A0A0P7ZVK1_9CYAN</name>
<dbReference type="PANTHER" id="PTHR10543">
    <property type="entry name" value="BETA-CAROTENE DIOXYGENASE"/>
    <property type="match status" value="1"/>
</dbReference>
<accession>A0A0P7ZVK1</accession>
<dbReference type="EC" id="1.13.11.75" evidence="6"/>
<reference evidence="6 7" key="1">
    <citation type="submission" date="2015-09" db="EMBL/GenBank/DDBJ databases">
        <title>Identification and resolution of microdiversity through metagenomic sequencing of parallel consortia.</title>
        <authorList>
            <person name="Nelson W.C."/>
            <person name="Romine M.F."/>
            <person name="Lindemann S.R."/>
        </authorList>
    </citation>
    <scope>NUCLEOTIDE SEQUENCE [LARGE SCALE GENOMIC DNA]</scope>
    <source>
        <strain evidence="6">Ana</strain>
    </source>
</reference>
<evidence type="ECO:0000313" key="6">
    <source>
        <dbReference type="EMBL" id="KPQ34384.1"/>
    </source>
</evidence>
<sequence>MQTLSSPNSNAAIAYTREDWKQGYESQPQEFDYWIEDIEGEIPAELSGTVFRNGPGLTDINGYRLRHPFDGDGMINSIAIAQGQAYYRNRFVRTEGYLKEQKSGKPEYRGVFGTQKPGGWLANAFDIKLKNIANTHVVYWGGKLLALWEAAQPHRLDPNTLATLGLDNLDGILTKGEPFAAHPKFDANCPTATGKSEERMVTFGVKSGLSSTLRIFEFHPDGTLAKDHRHTVPGFAFLHDFAITPNYCVFVQNPVSFNPLPFVAGFQGAAECIQFNPEAPTKIIVIPRNGQGKVQFFETDPCFVFHHANAFEKDGQLILDSICYNEFPDIGDAKDYSEVDFDHVPASQLWRFTIDLATAKVDVTVPIERYCEFPTIHPGNVGQEYRYLYIGIAHDQTGSAPLQGLIKRDMQTGAEQTWSAAPRGFGGEPLFIAKPNGTAEDDGWVLLWLYNAVGHNTELAIFNAQDITTGPIAKLNLKHHVPYGLHGSFTSQYFGPQQPRE</sequence>
<protein>
    <submittedName>
        <fullName evidence="6">All-trans-8'-apo-beta-carotenal 15,15'-oxygenase</fullName>
        <ecNumber evidence="6">1.13.11.75</ecNumber>
    </submittedName>
</protein>
<comment type="cofactor">
    <cofactor evidence="5">
        <name>Fe(2+)</name>
        <dbReference type="ChEBI" id="CHEBI:29033"/>
    </cofactor>
    <text evidence="5">Binds 1 Fe(2+) ion per subunit.</text>
</comment>
<evidence type="ECO:0000256" key="5">
    <source>
        <dbReference type="PIRSR" id="PIRSR604294-1"/>
    </source>
</evidence>
<proteinExistence type="inferred from homology"/>
<comment type="similarity">
    <text evidence="1">Belongs to the carotenoid oxygenase family.</text>
</comment>
<dbReference type="PANTHER" id="PTHR10543:SF89">
    <property type="entry name" value="CAROTENOID 9,10(9',10')-CLEAVAGE DIOXYGENASE 1"/>
    <property type="match status" value="1"/>
</dbReference>
<organism evidence="6 7">
    <name type="scientific">Phormidesmis priestleyi Ana</name>
    <dbReference type="NCBI Taxonomy" id="1666911"/>
    <lineage>
        <taxon>Bacteria</taxon>
        <taxon>Bacillati</taxon>
        <taxon>Cyanobacteriota</taxon>
        <taxon>Cyanophyceae</taxon>
        <taxon>Leptolyngbyales</taxon>
        <taxon>Leptolyngbyaceae</taxon>
        <taxon>Phormidesmis</taxon>
    </lineage>
</organism>
<feature type="binding site" evidence="5">
    <location>
        <position position="239"/>
    </location>
    <ligand>
        <name>Fe cation</name>
        <dbReference type="ChEBI" id="CHEBI:24875"/>
        <note>catalytic</note>
    </ligand>
</feature>
<dbReference type="GO" id="GO:0010436">
    <property type="term" value="F:carotenoid dioxygenase activity"/>
    <property type="evidence" value="ECO:0007669"/>
    <property type="project" value="TreeGrafter"/>
</dbReference>
<keyword evidence="4 5" id="KW-0408">Iron</keyword>
<evidence type="ECO:0000313" key="7">
    <source>
        <dbReference type="Proteomes" id="UP000050465"/>
    </source>
</evidence>
<dbReference type="Pfam" id="PF03055">
    <property type="entry name" value="RPE65"/>
    <property type="match status" value="1"/>
</dbReference>
<dbReference type="AlphaFoldDB" id="A0A0P7ZVK1"/>
<dbReference type="GO" id="GO:0016121">
    <property type="term" value="P:carotene catabolic process"/>
    <property type="evidence" value="ECO:0007669"/>
    <property type="project" value="TreeGrafter"/>
</dbReference>